<reference evidence="2 3" key="1">
    <citation type="submission" date="2016-10" db="EMBL/GenBank/DDBJ databases">
        <authorList>
            <person name="de Groot N.N."/>
        </authorList>
    </citation>
    <scope>NUCLEOTIDE SEQUENCE [LARGE SCALE GENOMIC DNA]</scope>
    <source>
        <strain evidence="2 3">CGMCC 4.5681</strain>
    </source>
</reference>
<gene>
    <name evidence="2" type="ORF">SAMN05421874_11238</name>
</gene>
<feature type="domain" description="Zinc finger CGNR" evidence="1">
    <location>
        <begin position="143"/>
        <end position="186"/>
    </location>
</feature>
<evidence type="ECO:0000313" key="3">
    <source>
        <dbReference type="Proteomes" id="UP000198683"/>
    </source>
</evidence>
<dbReference type="STRING" id="683260.SAMN05421874_11238"/>
<proteinExistence type="predicted"/>
<evidence type="ECO:0000259" key="1">
    <source>
        <dbReference type="Pfam" id="PF11706"/>
    </source>
</evidence>
<dbReference type="InterPro" id="IPR010852">
    <property type="entry name" value="ABATE"/>
</dbReference>
<dbReference type="Proteomes" id="UP000198683">
    <property type="component" value="Unassembled WGS sequence"/>
</dbReference>
<dbReference type="OrthoDB" id="123307at2"/>
<dbReference type="EMBL" id="FNFB01000012">
    <property type="protein sequence ID" value="SDK86050.1"/>
    <property type="molecule type" value="Genomic_DNA"/>
</dbReference>
<dbReference type="InterPro" id="IPR021005">
    <property type="entry name" value="Znf_CGNR"/>
</dbReference>
<protein>
    <submittedName>
        <fullName evidence="2">Conserved protein containing a Zn-ribbon-like motif, possibly RNA-binding</fullName>
    </submittedName>
</protein>
<organism evidence="2 3">
    <name type="scientific">Nonomuraea maritima</name>
    <dbReference type="NCBI Taxonomy" id="683260"/>
    <lineage>
        <taxon>Bacteria</taxon>
        <taxon>Bacillati</taxon>
        <taxon>Actinomycetota</taxon>
        <taxon>Actinomycetes</taxon>
        <taxon>Streptosporangiales</taxon>
        <taxon>Streptosporangiaceae</taxon>
        <taxon>Nonomuraea</taxon>
    </lineage>
</organism>
<dbReference type="PANTHER" id="PTHR35525:SF3">
    <property type="entry name" value="BLL6575 PROTEIN"/>
    <property type="match status" value="1"/>
</dbReference>
<dbReference type="PANTHER" id="PTHR35525">
    <property type="entry name" value="BLL6575 PROTEIN"/>
    <property type="match status" value="1"/>
</dbReference>
<name>A0A1G9FCI1_9ACTN</name>
<sequence length="188" mass="19975">MSSSTLGRVAGKQASGAVPEAAAAIIELLNSRPHATPALPDTLDDPETAQAILRPFGLPEGSPPPRELLDDVRVVRTDLMAVVADPGAAQAWADLGEHTSAVTVRHAFSAPGEVRLRQVSGEPVVGGIVLAVASLIAAGSWSRIRACANDDCAHVFYDTTRSRTQRWHSYEMCGNRLNVAAYRARRQG</sequence>
<dbReference type="InterPro" id="IPR023286">
    <property type="entry name" value="ABATE_dom_sf"/>
</dbReference>
<evidence type="ECO:0000313" key="2">
    <source>
        <dbReference type="EMBL" id="SDK86050.1"/>
    </source>
</evidence>
<accession>A0A1G9FCI1</accession>
<keyword evidence="3" id="KW-1185">Reference proteome</keyword>
<dbReference type="Gene3D" id="1.10.3300.10">
    <property type="entry name" value="Jann2411-like domain"/>
    <property type="match status" value="1"/>
</dbReference>
<dbReference type="SUPFAM" id="SSF160904">
    <property type="entry name" value="Jann2411-like"/>
    <property type="match status" value="1"/>
</dbReference>
<dbReference type="AlphaFoldDB" id="A0A1G9FCI1"/>
<dbReference type="Pfam" id="PF11706">
    <property type="entry name" value="zf-CGNR"/>
    <property type="match status" value="1"/>
</dbReference>